<keyword evidence="2" id="KW-1185">Reference proteome</keyword>
<name>A0A8T0UW25_PANVG</name>
<evidence type="ECO:0000313" key="2">
    <source>
        <dbReference type="Proteomes" id="UP000823388"/>
    </source>
</evidence>
<organism evidence="1 2">
    <name type="scientific">Panicum virgatum</name>
    <name type="common">Blackwell switchgrass</name>
    <dbReference type="NCBI Taxonomy" id="38727"/>
    <lineage>
        <taxon>Eukaryota</taxon>
        <taxon>Viridiplantae</taxon>
        <taxon>Streptophyta</taxon>
        <taxon>Embryophyta</taxon>
        <taxon>Tracheophyta</taxon>
        <taxon>Spermatophyta</taxon>
        <taxon>Magnoliopsida</taxon>
        <taxon>Liliopsida</taxon>
        <taxon>Poales</taxon>
        <taxon>Poaceae</taxon>
        <taxon>PACMAD clade</taxon>
        <taxon>Panicoideae</taxon>
        <taxon>Panicodae</taxon>
        <taxon>Paniceae</taxon>
        <taxon>Panicinae</taxon>
        <taxon>Panicum</taxon>
        <taxon>Panicum sect. Hiantes</taxon>
    </lineage>
</organism>
<comment type="caution">
    <text evidence="1">The sequence shown here is derived from an EMBL/GenBank/DDBJ whole genome shotgun (WGS) entry which is preliminary data.</text>
</comment>
<gene>
    <name evidence="1" type="ORF">PVAP13_3KG121727</name>
</gene>
<protein>
    <submittedName>
        <fullName evidence="1">Uncharacterized protein</fullName>
    </submittedName>
</protein>
<dbReference type="Proteomes" id="UP000823388">
    <property type="component" value="Chromosome 3K"/>
</dbReference>
<sequence>MGAMQICFSASMPTVACRPWTIAWQVQMEPSQVSSVSLGMKREASILLCSRLKPESTGMLAVAPAIAVPVLTFHRTNATICCYVQLRAVIIQKPCQGLKSNGQGQIVLASLSHLSQCRDGETTEILLPSLSRFFF</sequence>
<reference evidence="1" key="1">
    <citation type="submission" date="2020-05" db="EMBL/GenBank/DDBJ databases">
        <title>WGS assembly of Panicum virgatum.</title>
        <authorList>
            <person name="Lovell J.T."/>
            <person name="Jenkins J."/>
            <person name="Shu S."/>
            <person name="Juenger T.E."/>
            <person name="Schmutz J."/>
        </authorList>
    </citation>
    <scope>NUCLEOTIDE SEQUENCE</scope>
    <source>
        <strain evidence="1">AP13</strain>
    </source>
</reference>
<dbReference type="AlphaFoldDB" id="A0A8T0UW25"/>
<dbReference type="EMBL" id="CM029041">
    <property type="protein sequence ID" value="KAG2624309.1"/>
    <property type="molecule type" value="Genomic_DNA"/>
</dbReference>
<proteinExistence type="predicted"/>
<accession>A0A8T0UW25</accession>
<evidence type="ECO:0000313" key="1">
    <source>
        <dbReference type="EMBL" id="KAG2624309.1"/>
    </source>
</evidence>